<gene>
    <name evidence="4" type="ORF">K493DRAFT_208941</name>
</gene>
<dbReference type="Proteomes" id="UP000193498">
    <property type="component" value="Unassembled WGS sequence"/>
</dbReference>
<dbReference type="PRINTS" id="PR00111">
    <property type="entry name" value="ABHYDROLASE"/>
</dbReference>
<dbReference type="GO" id="GO:0005739">
    <property type="term" value="C:mitochondrion"/>
    <property type="evidence" value="ECO:0007669"/>
    <property type="project" value="TreeGrafter"/>
</dbReference>
<dbReference type="SUPFAM" id="SSF53474">
    <property type="entry name" value="alpha/beta-Hydrolases"/>
    <property type="match status" value="1"/>
</dbReference>
<evidence type="ECO:0000313" key="4">
    <source>
        <dbReference type="EMBL" id="ORY01915.1"/>
    </source>
</evidence>
<dbReference type="GO" id="GO:0052689">
    <property type="term" value="F:carboxylic ester hydrolase activity"/>
    <property type="evidence" value="ECO:0007669"/>
    <property type="project" value="TreeGrafter"/>
</dbReference>
<evidence type="ECO:0000256" key="2">
    <source>
        <dbReference type="ARBA" id="ARBA00022801"/>
    </source>
</evidence>
<dbReference type="InterPro" id="IPR029058">
    <property type="entry name" value="AB_hydrolase_fold"/>
</dbReference>
<dbReference type="InterPro" id="IPR000073">
    <property type="entry name" value="AB_hydrolase_1"/>
</dbReference>
<accession>A0A1Y1YWH6</accession>
<comment type="caution">
    <text evidence="4">The sequence shown here is derived from an EMBL/GenBank/DDBJ whole genome shotgun (WGS) entry which is preliminary data.</text>
</comment>
<protein>
    <submittedName>
        <fullName evidence="4">Alpha/beta-hydrolase</fullName>
    </submittedName>
</protein>
<evidence type="ECO:0000313" key="5">
    <source>
        <dbReference type="Proteomes" id="UP000193498"/>
    </source>
</evidence>
<organism evidence="4 5">
    <name type="scientific">Basidiobolus meristosporus CBS 931.73</name>
    <dbReference type="NCBI Taxonomy" id="1314790"/>
    <lineage>
        <taxon>Eukaryota</taxon>
        <taxon>Fungi</taxon>
        <taxon>Fungi incertae sedis</taxon>
        <taxon>Zoopagomycota</taxon>
        <taxon>Entomophthoromycotina</taxon>
        <taxon>Basidiobolomycetes</taxon>
        <taxon>Basidiobolales</taxon>
        <taxon>Basidiobolaceae</taxon>
        <taxon>Basidiobolus</taxon>
    </lineage>
</organism>
<proteinExistence type="inferred from homology"/>
<reference evidence="4 5" key="1">
    <citation type="submission" date="2016-07" db="EMBL/GenBank/DDBJ databases">
        <title>Pervasive Adenine N6-methylation of Active Genes in Fungi.</title>
        <authorList>
            <consortium name="DOE Joint Genome Institute"/>
            <person name="Mondo S.J."/>
            <person name="Dannebaum R.O."/>
            <person name="Kuo R.C."/>
            <person name="Labutti K."/>
            <person name="Haridas S."/>
            <person name="Kuo A."/>
            <person name="Salamov A."/>
            <person name="Ahrendt S.R."/>
            <person name="Lipzen A."/>
            <person name="Sullivan W."/>
            <person name="Andreopoulos W.B."/>
            <person name="Clum A."/>
            <person name="Lindquist E."/>
            <person name="Daum C."/>
            <person name="Ramamoorthy G.K."/>
            <person name="Gryganskyi A."/>
            <person name="Culley D."/>
            <person name="Magnuson J.K."/>
            <person name="James T.Y."/>
            <person name="O'Malley M.A."/>
            <person name="Stajich J.E."/>
            <person name="Spatafora J.W."/>
            <person name="Visel A."/>
            <person name="Grigoriev I.V."/>
        </authorList>
    </citation>
    <scope>NUCLEOTIDE SEQUENCE [LARGE SCALE GENOMIC DNA]</scope>
    <source>
        <strain evidence="4 5">CBS 931.73</strain>
    </source>
</reference>
<dbReference type="PANTHER" id="PTHR46118">
    <property type="entry name" value="PROTEIN ABHD11"/>
    <property type="match status" value="1"/>
</dbReference>
<evidence type="ECO:0000256" key="1">
    <source>
        <dbReference type="ARBA" id="ARBA00008645"/>
    </source>
</evidence>
<keyword evidence="5" id="KW-1185">Reference proteome</keyword>
<dbReference type="EMBL" id="MCFE01000063">
    <property type="protein sequence ID" value="ORY01915.1"/>
    <property type="molecule type" value="Genomic_DNA"/>
</dbReference>
<keyword evidence="2 4" id="KW-0378">Hydrolase</keyword>
<dbReference type="AlphaFoldDB" id="A0A1Y1YWH6"/>
<comment type="similarity">
    <text evidence="1">Belongs to the AB hydrolase superfamily.</text>
</comment>
<dbReference type="Gene3D" id="3.40.50.1820">
    <property type="entry name" value="alpha/beta hydrolase"/>
    <property type="match status" value="1"/>
</dbReference>
<dbReference type="Pfam" id="PF00561">
    <property type="entry name" value="Abhydrolase_1"/>
    <property type="match status" value="1"/>
</dbReference>
<dbReference type="STRING" id="1314790.A0A1Y1YWH6"/>
<dbReference type="PANTHER" id="PTHR46118:SF4">
    <property type="entry name" value="PROTEIN ABHD11"/>
    <property type="match status" value="1"/>
</dbReference>
<evidence type="ECO:0000259" key="3">
    <source>
        <dbReference type="Pfam" id="PF00561"/>
    </source>
</evidence>
<sequence>MALRAGARVLPNLSPKPGYIAIRPFFCSRGNTDPVHLHSLHFKPENLTATPKIPAVVIVHGLLGAKENWRAICKVLSKELQTDVYSLDLRNHGSSPQTPQMAYSSMAEDLVTFADKKNLKEVVLIGHSMGGRVAMETAFNHRSRISSLVLVDVAPNSPTVIDTFRKYIESMKRIEEKGVDSLSSANKILKESCSDEATRQFLLTNLRRNHSTGQYSFRVPLTILLNNLEMLKQFHPNPERENFDKPTLCIAGSRSNYVKPDQYPAVRQYFPNIKFETVDTGHWGKY</sequence>
<dbReference type="OrthoDB" id="8119704at2759"/>
<dbReference type="InParanoid" id="A0A1Y1YWH6"/>
<name>A0A1Y1YWH6_9FUNG</name>
<feature type="domain" description="AB hydrolase-1" evidence="3">
    <location>
        <begin position="54"/>
        <end position="284"/>
    </location>
</feature>